<organism evidence="1 2">
    <name type="scientific">Hwanghaeella grinnelliae</name>
    <dbReference type="NCBI Taxonomy" id="2500179"/>
    <lineage>
        <taxon>Bacteria</taxon>
        <taxon>Pseudomonadati</taxon>
        <taxon>Pseudomonadota</taxon>
        <taxon>Alphaproteobacteria</taxon>
        <taxon>Rhodospirillales</taxon>
        <taxon>Rhodospirillaceae</taxon>
        <taxon>Hwanghaeella</taxon>
    </lineage>
</organism>
<proteinExistence type="predicted"/>
<dbReference type="RefSeq" id="WP_127767752.1">
    <property type="nucleotide sequence ID" value="NZ_SADE01000004.1"/>
</dbReference>
<reference evidence="2" key="1">
    <citation type="submission" date="2019-01" db="EMBL/GenBank/DDBJ databases">
        <title>Gri0909 isolated from a small marine red alga.</title>
        <authorList>
            <person name="Kim J."/>
            <person name="Jeong S.E."/>
            <person name="Jeon C.O."/>
        </authorList>
    </citation>
    <scope>NUCLEOTIDE SEQUENCE [LARGE SCALE GENOMIC DNA]</scope>
    <source>
        <strain evidence="2">Gri0909</strain>
    </source>
</reference>
<sequence length="155" mass="17186">MASPLVQYWNELRGTAPMPAYAQFDPTALSSILPDLIVFRVLSDPLDFEYSLIGANVRRIHRENRRGQRMSTIEGQGQGSQIWAFLSETVERRDTASFVAPYAGPVEEITGVQSHATPWTGPDGGVSRLVVHICKEHLAQAMAEKSPFDDIPSNF</sequence>
<keyword evidence="2" id="KW-1185">Reference proteome</keyword>
<gene>
    <name evidence="1" type="ORF">EOI86_21490</name>
</gene>
<dbReference type="Pfam" id="PF07310">
    <property type="entry name" value="PAS_5"/>
    <property type="match status" value="1"/>
</dbReference>
<dbReference type="Proteomes" id="UP000287447">
    <property type="component" value="Unassembled WGS sequence"/>
</dbReference>
<dbReference type="AlphaFoldDB" id="A0A3S2W1X5"/>
<protein>
    <submittedName>
        <fullName evidence="1">PAS domain-containing protein</fullName>
    </submittedName>
</protein>
<comment type="caution">
    <text evidence="1">The sequence shown here is derived from an EMBL/GenBank/DDBJ whole genome shotgun (WGS) entry which is preliminary data.</text>
</comment>
<accession>A0A3S2W1X5</accession>
<dbReference type="OrthoDB" id="8480244at2"/>
<dbReference type="EMBL" id="SADE01000004">
    <property type="protein sequence ID" value="RVU33722.1"/>
    <property type="molecule type" value="Genomic_DNA"/>
</dbReference>
<dbReference type="InterPro" id="IPR009922">
    <property type="entry name" value="DUF1457"/>
</dbReference>
<evidence type="ECO:0000313" key="1">
    <source>
        <dbReference type="EMBL" id="RVU33722.1"/>
    </source>
</evidence>
<name>A0A3S2W1X5_9PROT</name>
<evidence type="ECO:0000313" key="2">
    <source>
        <dbReference type="Proteomes" id="UP000287447"/>
    </source>
</evidence>